<dbReference type="Proteomes" id="UP000324222">
    <property type="component" value="Unassembled WGS sequence"/>
</dbReference>
<reference evidence="2 3" key="1">
    <citation type="submission" date="2019-05" db="EMBL/GenBank/DDBJ databases">
        <title>Another draft genome of Portunus trituberculatus and its Hox gene families provides insights of decapod evolution.</title>
        <authorList>
            <person name="Jeong J.-H."/>
            <person name="Song I."/>
            <person name="Kim S."/>
            <person name="Choi T."/>
            <person name="Kim D."/>
            <person name="Ryu S."/>
            <person name="Kim W."/>
        </authorList>
    </citation>
    <scope>NUCLEOTIDE SEQUENCE [LARGE SCALE GENOMIC DNA]</scope>
    <source>
        <tissue evidence="2">Muscle</tissue>
    </source>
</reference>
<name>A0A5B7HB90_PORTR</name>
<evidence type="ECO:0000256" key="1">
    <source>
        <dbReference type="SAM" id="MobiDB-lite"/>
    </source>
</evidence>
<feature type="region of interest" description="Disordered" evidence="1">
    <location>
        <begin position="1"/>
        <end position="21"/>
    </location>
</feature>
<comment type="caution">
    <text evidence="2">The sequence shown here is derived from an EMBL/GenBank/DDBJ whole genome shotgun (WGS) entry which is preliminary data.</text>
</comment>
<organism evidence="2 3">
    <name type="scientific">Portunus trituberculatus</name>
    <name type="common">Swimming crab</name>
    <name type="synonym">Neptunus trituberculatus</name>
    <dbReference type="NCBI Taxonomy" id="210409"/>
    <lineage>
        <taxon>Eukaryota</taxon>
        <taxon>Metazoa</taxon>
        <taxon>Ecdysozoa</taxon>
        <taxon>Arthropoda</taxon>
        <taxon>Crustacea</taxon>
        <taxon>Multicrustacea</taxon>
        <taxon>Malacostraca</taxon>
        <taxon>Eumalacostraca</taxon>
        <taxon>Eucarida</taxon>
        <taxon>Decapoda</taxon>
        <taxon>Pleocyemata</taxon>
        <taxon>Brachyura</taxon>
        <taxon>Eubrachyura</taxon>
        <taxon>Portunoidea</taxon>
        <taxon>Portunidae</taxon>
        <taxon>Portuninae</taxon>
        <taxon>Portunus</taxon>
    </lineage>
</organism>
<keyword evidence="3" id="KW-1185">Reference proteome</keyword>
<evidence type="ECO:0000313" key="2">
    <source>
        <dbReference type="EMBL" id="MPC67256.1"/>
    </source>
</evidence>
<dbReference type="EMBL" id="VSRR010025981">
    <property type="protein sequence ID" value="MPC67256.1"/>
    <property type="molecule type" value="Genomic_DNA"/>
</dbReference>
<accession>A0A5B7HB90</accession>
<gene>
    <name evidence="2" type="ORF">E2C01_061429</name>
</gene>
<evidence type="ECO:0000313" key="3">
    <source>
        <dbReference type="Proteomes" id="UP000324222"/>
    </source>
</evidence>
<proteinExistence type="predicted"/>
<dbReference type="AlphaFoldDB" id="A0A5B7HB90"/>
<sequence length="64" mass="7538">MLLHRRFKTHHTPWPSTLNETRKLKNRGTPAKRIYGEDLNCFRRGVSLTGGAHSLYKIHILQKR</sequence>
<protein>
    <submittedName>
        <fullName evidence="2">Uncharacterized protein</fullName>
    </submittedName>
</protein>
<feature type="compositionally biased region" description="Basic residues" evidence="1">
    <location>
        <begin position="1"/>
        <end position="11"/>
    </location>
</feature>